<dbReference type="OMA" id="ANMNGAQ"/>
<evidence type="ECO:0000256" key="2">
    <source>
        <dbReference type="ARBA" id="ARBA00004123"/>
    </source>
</evidence>
<evidence type="ECO:0000256" key="6">
    <source>
        <dbReference type="ARBA" id="ARBA00022490"/>
    </source>
</evidence>
<feature type="compositionally biased region" description="Low complexity" evidence="9">
    <location>
        <begin position="142"/>
        <end position="156"/>
    </location>
</feature>
<gene>
    <name evidence="10" type="ORF">THAPSDRAFT_11559</name>
</gene>
<feature type="region of interest" description="Disordered" evidence="9">
    <location>
        <begin position="1"/>
        <end position="66"/>
    </location>
</feature>
<dbReference type="InParanoid" id="B8CEW2"/>
<accession>B8CEW2</accession>
<dbReference type="AlphaFoldDB" id="B8CEW2"/>
<feature type="compositionally biased region" description="Polar residues" evidence="9">
    <location>
        <begin position="119"/>
        <end position="137"/>
    </location>
</feature>
<protein>
    <recommendedName>
        <fullName evidence="5">Microtubule-associated protein Jupiter</fullName>
    </recommendedName>
</protein>
<dbReference type="PANTHER" id="PTHR34930:SF2">
    <property type="entry name" value="MICROTUBULE-ASSOCIATED PROTEIN JUPITER"/>
    <property type="match status" value="1"/>
</dbReference>
<dbReference type="HOGENOM" id="CLU_1506377_0_0_1"/>
<keyword evidence="11" id="KW-1185">Reference proteome</keyword>
<dbReference type="PaxDb" id="35128-Thaps11559"/>
<sequence>MNDNQNGFVTRSTSRVLSVPGGKQSIDIFGGGSTSTNTSSTTNNNATSNANGNGAPASNAATAAPPQAPVMAMHEAARNKQRVMGQSFDLFGGPVVAVKKPEQPTETSTSLAAAPIVDNTASATNESPSILPTNTSPKRPISSNQFASSSSTNSYNVITDRPTSRVLQPPGGKCSNIFG</sequence>
<organism evidence="10 11">
    <name type="scientific">Thalassiosira pseudonana</name>
    <name type="common">Marine diatom</name>
    <name type="synonym">Cyclotella nana</name>
    <dbReference type="NCBI Taxonomy" id="35128"/>
    <lineage>
        <taxon>Eukaryota</taxon>
        <taxon>Sar</taxon>
        <taxon>Stramenopiles</taxon>
        <taxon>Ochrophyta</taxon>
        <taxon>Bacillariophyta</taxon>
        <taxon>Coscinodiscophyceae</taxon>
        <taxon>Thalassiosirophycidae</taxon>
        <taxon>Thalassiosirales</taxon>
        <taxon>Thalassiosiraceae</taxon>
        <taxon>Thalassiosira</taxon>
    </lineage>
</organism>
<evidence type="ECO:0000313" key="11">
    <source>
        <dbReference type="Proteomes" id="UP000001449"/>
    </source>
</evidence>
<proteinExistence type="inferred from homology"/>
<comment type="subcellular location">
    <subcellularLocation>
        <location evidence="3">Cytoplasm</location>
    </subcellularLocation>
    <subcellularLocation>
        <location evidence="2">Nucleus</location>
    </subcellularLocation>
</comment>
<keyword evidence="6" id="KW-0963">Cytoplasm</keyword>
<comment type="function">
    <text evidence="1">Binds to all microtubule populations.</text>
</comment>
<comment type="similarity">
    <text evidence="4">Belongs to the MAP Jupiter family.</text>
</comment>
<dbReference type="PANTHER" id="PTHR34930">
    <property type="entry name" value="GEO05313P1"/>
    <property type="match status" value="1"/>
</dbReference>
<dbReference type="KEGG" id="tps:THAPSDRAFT_11559"/>
<dbReference type="Proteomes" id="UP000001449">
    <property type="component" value="Chromosome 20"/>
</dbReference>
<reference evidence="10 11" key="2">
    <citation type="journal article" date="2008" name="Nature">
        <title>The Phaeodactylum genome reveals the evolutionary history of diatom genomes.</title>
        <authorList>
            <person name="Bowler C."/>
            <person name="Allen A.E."/>
            <person name="Badger J.H."/>
            <person name="Grimwood J."/>
            <person name="Jabbari K."/>
            <person name="Kuo A."/>
            <person name="Maheswari U."/>
            <person name="Martens C."/>
            <person name="Maumus F."/>
            <person name="Otillar R.P."/>
            <person name="Rayko E."/>
            <person name="Salamov A."/>
            <person name="Vandepoele K."/>
            <person name="Beszteri B."/>
            <person name="Gruber A."/>
            <person name="Heijde M."/>
            <person name="Katinka M."/>
            <person name="Mock T."/>
            <person name="Valentin K."/>
            <person name="Verret F."/>
            <person name="Berges J.A."/>
            <person name="Brownlee C."/>
            <person name="Cadoret J.P."/>
            <person name="Chiovitti A."/>
            <person name="Choi C.J."/>
            <person name="Coesel S."/>
            <person name="De Martino A."/>
            <person name="Detter J.C."/>
            <person name="Durkin C."/>
            <person name="Falciatore A."/>
            <person name="Fournet J."/>
            <person name="Haruta M."/>
            <person name="Huysman M.J."/>
            <person name="Jenkins B.D."/>
            <person name="Jiroutova K."/>
            <person name="Jorgensen R.E."/>
            <person name="Joubert Y."/>
            <person name="Kaplan A."/>
            <person name="Kroger N."/>
            <person name="Kroth P.G."/>
            <person name="La Roche J."/>
            <person name="Lindquist E."/>
            <person name="Lommer M."/>
            <person name="Martin-Jezequel V."/>
            <person name="Lopez P.J."/>
            <person name="Lucas S."/>
            <person name="Mangogna M."/>
            <person name="McGinnis K."/>
            <person name="Medlin L.K."/>
            <person name="Montsant A."/>
            <person name="Oudot-Le Secq M.P."/>
            <person name="Napoli C."/>
            <person name="Obornik M."/>
            <person name="Parker M.S."/>
            <person name="Petit J.L."/>
            <person name="Porcel B.M."/>
            <person name="Poulsen N."/>
            <person name="Robison M."/>
            <person name="Rychlewski L."/>
            <person name="Rynearson T.A."/>
            <person name="Schmutz J."/>
            <person name="Shapiro H."/>
            <person name="Siaut M."/>
            <person name="Stanley M."/>
            <person name="Sussman M.R."/>
            <person name="Taylor A.R."/>
            <person name="Vardi A."/>
            <person name="von Dassow P."/>
            <person name="Vyverman W."/>
            <person name="Willis A."/>
            <person name="Wyrwicz L.S."/>
            <person name="Rokhsar D.S."/>
            <person name="Weissenbach J."/>
            <person name="Armbrust E.V."/>
            <person name="Green B.R."/>
            <person name="Van de Peer Y."/>
            <person name="Grigoriev I.V."/>
        </authorList>
    </citation>
    <scope>NUCLEOTIDE SEQUENCE [LARGE SCALE GENOMIC DNA]</scope>
    <source>
        <strain evidence="10 11">CCMP1335</strain>
    </source>
</reference>
<evidence type="ECO:0000256" key="9">
    <source>
        <dbReference type="SAM" id="MobiDB-lite"/>
    </source>
</evidence>
<keyword evidence="8" id="KW-0539">Nucleus</keyword>
<dbReference type="InterPro" id="IPR033335">
    <property type="entry name" value="JUPITER"/>
</dbReference>
<evidence type="ECO:0000256" key="8">
    <source>
        <dbReference type="ARBA" id="ARBA00023242"/>
    </source>
</evidence>
<dbReference type="GO" id="GO:0005634">
    <property type="term" value="C:nucleus"/>
    <property type="evidence" value="ECO:0007669"/>
    <property type="project" value="UniProtKB-SubCell"/>
</dbReference>
<feature type="compositionally biased region" description="Low complexity" evidence="9">
    <location>
        <begin position="34"/>
        <end position="65"/>
    </location>
</feature>
<evidence type="ECO:0000256" key="7">
    <source>
        <dbReference type="ARBA" id="ARBA00022553"/>
    </source>
</evidence>
<dbReference type="GeneID" id="7448549"/>
<dbReference type="GO" id="GO:0005737">
    <property type="term" value="C:cytoplasm"/>
    <property type="evidence" value="ECO:0007669"/>
    <property type="project" value="UniProtKB-SubCell"/>
</dbReference>
<evidence type="ECO:0000313" key="10">
    <source>
        <dbReference type="EMBL" id="EED88105.1"/>
    </source>
</evidence>
<dbReference type="EMBL" id="CM000652">
    <property type="protein sequence ID" value="EED88105.1"/>
    <property type="molecule type" value="Genomic_DNA"/>
</dbReference>
<evidence type="ECO:0000256" key="3">
    <source>
        <dbReference type="ARBA" id="ARBA00004496"/>
    </source>
</evidence>
<reference evidence="10 11" key="1">
    <citation type="journal article" date="2004" name="Science">
        <title>The genome of the diatom Thalassiosira pseudonana: ecology, evolution, and metabolism.</title>
        <authorList>
            <person name="Armbrust E.V."/>
            <person name="Berges J.A."/>
            <person name="Bowler C."/>
            <person name="Green B.R."/>
            <person name="Martinez D."/>
            <person name="Putnam N.H."/>
            <person name="Zhou S."/>
            <person name="Allen A.E."/>
            <person name="Apt K.E."/>
            <person name="Bechner M."/>
            <person name="Brzezinski M.A."/>
            <person name="Chaal B.K."/>
            <person name="Chiovitti A."/>
            <person name="Davis A.K."/>
            <person name="Demarest M.S."/>
            <person name="Detter J.C."/>
            <person name="Glavina T."/>
            <person name="Goodstein D."/>
            <person name="Hadi M.Z."/>
            <person name="Hellsten U."/>
            <person name="Hildebrand M."/>
            <person name="Jenkins B.D."/>
            <person name="Jurka J."/>
            <person name="Kapitonov V.V."/>
            <person name="Kroger N."/>
            <person name="Lau W.W."/>
            <person name="Lane T.W."/>
            <person name="Larimer F.W."/>
            <person name="Lippmeier J.C."/>
            <person name="Lucas S."/>
            <person name="Medina M."/>
            <person name="Montsant A."/>
            <person name="Obornik M."/>
            <person name="Parker M.S."/>
            <person name="Palenik B."/>
            <person name="Pazour G.J."/>
            <person name="Richardson P.M."/>
            <person name="Rynearson T.A."/>
            <person name="Saito M.A."/>
            <person name="Schwartz D.C."/>
            <person name="Thamatrakoln K."/>
            <person name="Valentin K."/>
            <person name="Vardi A."/>
            <person name="Wilkerson F.P."/>
            <person name="Rokhsar D.S."/>
        </authorList>
    </citation>
    <scope>NUCLEOTIDE SEQUENCE [LARGE SCALE GENOMIC DNA]</scope>
    <source>
        <strain evidence="10 11">CCMP1335</strain>
    </source>
</reference>
<evidence type="ECO:0000256" key="1">
    <source>
        <dbReference type="ARBA" id="ARBA00003805"/>
    </source>
</evidence>
<feature type="compositionally biased region" description="Polar residues" evidence="9">
    <location>
        <begin position="1"/>
        <end position="16"/>
    </location>
</feature>
<keyword evidence="7" id="KW-0597">Phosphoprotein</keyword>
<dbReference type="RefSeq" id="XP_002294745.1">
    <property type="nucleotide sequence ID" value="XM_002294709.1"/>
</dbReference>
<feature type="region of interest" description="Disordered" evidence="9">
    <location>
        <begin position="100"/>
        <end position="179"/>
    </location>
</feature>
<name>B8CEW2_THAPS</name>
<evidence type="ECO:0000256" key="4">
    <source>
        <dbReference type="ARBA" id="ARBA00005344"/>
    </source>
</evidence>
<dbReference type="eggNOG" id="ENOG502RWQX">
    <property type="taxonomic scope" value="Eukaryota"/>
</dbReference>
<evidence type="ECO:0000256" key="5">
    <source>
        <dbReference type="ARBA" id="ARBA00021471"/>
    </source>
</evidence>